<dbReference type="PANTHER" id="PTHR30055">
    <property type="entry name" value="HTH-TYPE TRANSCRIPTIONAL REGULATOR RUTR"/>
    <property type="match status" value="1"/>
</dbReference>
<name>A0A853C932_9ACTN</name>
<organism evidence="6 7">
    <name type="scientific">Nocardioides thalensis</name>
    <dbReference type="NCBI Taxonomy" id="1914755"/>
    <lineage>
        <taxon>Bacteria</taxon>
        <taxon>Bacillati</taxon>
        <taxon>Actinomycetota</taxon>
        <taxon>Actinomycetes</taxon>
        <taxon>Propionibacteriales</taxon>
        <taxon>Nocardioidaceae</taxon>
        <taxon>Nocardioides</taxon>
    </lineage>
</organism>
<dbReference type="InterPro" id="IPR023772">
    <property type="entry name" value="DNA-bd_HTH_TetR-type_CS"/>
</dbReference>
<evidence type="ECO:0000313" key="7">
    <source>
        <dbReference type="Proteomes" id="UP000530424"/>
    </source>
</evidence>
<dbReference type="EMBL" id="JACCFP010000001">
    <property type="protein sequence ID" value="NYJ03671.1"/>
    <property type="molecule type" value="Genomic_DNA"/>
</dbReference>
<gene>
    <name evidence="6" type="ORF">HNR19_004369</name>
</gene>
<protein>
    <submittedName>
        <fullName evidence="6">AcrR family transcriptional regulator</fullName>
    </submittedName>
</protein>
<dbReference type="Gene3D" id="1.10.357.10">
    <property type="entry name" value="Tetracycline Repressor, domain 2"/>
    <property type="match status" value="1"/>
</dbReference>
<dbReference type="Pfam" id="PF00440">
    <property type="entry name" value="TetR_N"/>
    <property type="match status" value="1"/>
</dbReference>
<keyword evidence="1" id="KW-0805">Transcription regulation</keyword>
<evidence type="ECO:0000256" key="1">
    <source>
        <dbReference type="ARBA" id="ARBA00023015"/>
    </source>
</evidence>
<feature type="domain" description="HTH tetR-type" evidence="5">
    <location>
        <begin position="13"/>
        <end position="73"/>
    </location>
</feature>
<dbReference type="GO" id="GO:0000976">
    <property type="term" value="F:transcription cis-regulatory region binding"/>
    <property type="evidence" value="ECO:0007669"/>
    <property type="project" value="TreeGrafter"/>
</dbReference>
<dbReference type="InterPro" id="IPR001647">
    <property type="entry name" value="HTH_TetR"/>
</dbReference>
<dbReference type="SUPFAM" id="SSF46689">
    <property type="entry name" value="Homeodomain-like"/>
    <property type="match status" value="1"/>
</dbReference>
<dbReference type="GO" id="GO:0003700">
    <property type="term" value="F:DNA-binding transcription factor activity"/>
    <property type="evidence" value="ECO:0007669"/>
    <property type="project" value="TreeGrafter"/>
</dbReference>
<dbReference type="Proteomes" id="UP000530424">
    <property type="component" value="Unassembled WGS sequence"/>
</dbReference>
<accession>A0A853C932</accession>
<evidence type="ECO:0000259" key="5">
    <source>
        <dbReference type="PROSITE" id="PS50977"/>
    </source>
</evidence>
<reference evidence="6 7" key="1">
    <citation type="submission" date="2020-07" db="EMBL/GenBank/DDBJ databases">
        <title>Sequencing the genomes of 1000 actinobacteria strains.</title>
        <authorList>
            <person name="Klenk H.-P."/>
        </authorList>
    </citation>
    <scope>NUCLEOTIDE SEQUENCE [LARGE SCALE GENOMIC DNA]</scope>
    <source>
        <strain evidence="6 7">DSM 103833</strain>
    </source>
</reference>
<dbReference type="PANTHER" id="PTHR30055:SF234">
    <property type="entry name" value="HTH-TYPE TRANSCRIPTIONAL REGULATOR BETI"/>
    <property type="match status" value="1"/>
</dbReference>
<dbReference type="PROSITE" id="PS50977">
    <property type="entry name" value="HTH_TETR_2"/>
    <property type="match status" value="1"/>
</dbReference>
<keyword evidence="7" id="KW-1185">Reference proteome</keyword>
<sequence>MTETVHRREARRVETTHRLRRRALELTRDKGFDGWTMDDLAASAEVSRRTVFNYFDSKLDVVLGPDHEPPAEALAAFVAKRPTGDLVDDMAALAVEVIQEKQTELDLVMLARAVILTEPHLVALVHERFEAKMTDLVDLIIQREGEDYGRAQAELAVRLIVTVFDTALSRIDPAEPKPIDDHIADAVIDARRLFARTT</sequence>
<evidence type="ECO:0000256" key="3">
    <source>
        <dbReference type="ARBA" id="ARBA00023163"/>
    </source>
</evidence>
<keyword evidence="3" id="KW-0804">Transcription</keyword>
<dbReference type="AlphaFoldDB" id="A0A853C932"/>
<dbReference type="RefSeq" id="WP_179669946.1">
    <property type="nucleotide sequence ID" value="NZ_JACCFP010000001.1"/>
</dbReference>
<proteinExistence type="predicted"/>
<feature type="DNA-binding region" description="H-T-H motif" evidence="4">
    <location>
        <begin position="36"/>
        <end position="55"/>
    </location>
</feature>
<evidence type="ECO:0000256" key="4">
    <source>
        <dbReference type="PROSITE-ProRule" id="PRU00335"/>
    </source>
</evidence>
<dbReference type="InterPro" id="IPR009057">
    <property type="entry name" value="Homeodomain-like_sf"/>
</dbReference>
<dbReference type="PROSITE" id="PS01081">
    <property type="entry name" value="HTH_TETR_1"/>
    <property type="match status" value="1"/>
</dbReference>
<keyword evidence="2 4" id="KW-0238">DNA-binding</keyword>
<evidence type="ECO:0000313" key="6">
    <source>
        <dbReference type="EMBL" id="NYJ03671.1"/>
    </source>
</evidence>
<evidence type="ECO:0000256" key="2">
    <source>
        <dbReference type="ARBA" id="ARBA00023125"/>
    </source>
</evidence>
<comment type="caution">
    <text evidence="6">The sequence shown here is derived from an EMBL/GenBank/DDBJ whole genome shotgun (WGS) entry which is preliminary data.</text>
</comment>
<dbReference type="InterPro" id="IPR050109">
    <property type="entry name" value="HTH-type_TetR-like_transc_reg"/>
</dbReference>